<evidence type="ECO:0000313" key="2">
    <source>
        <dbReference type="Proteomes" id="UP000767446"/>
    </source>
</evidence>
<protein>
    <submittedName>
        <fullName evidence="1">Chlororespiratory reduction protein 7</fullName>
    </submittedName>
</protein>
<name>A0A941GQ40_9CHRO</name>
<dbReference type="Proteomes" id="UP000767446">
    <property type="component" value="Unassembled WGS sequence"/>
</dbReference>
<proteinExistence type="predicted"/>
<evidence type="ECO:0000313" key="1">
    <source>
        <dbReference type="EMBL" id="MBR8827480.1"/>
    </source>
</evidence>
<sequence>MPDSIMYQEDWFVVLETDQPEQFLTPEELLAKLKERILSYQDNLPRELTKFTSVEEQARHLMENFCEFDVGAGEYLQWYVTRLEK</sequence>
<dbReference type="InterPro" id="IPR021954">
    <property type="entry name" value="CRR7"/>
</dbReference>
<gene>
    <name evidence="1" type="ORF">DSM107014_06160</name>
</gene>
<dbReference type="Pfam" id="PF12095">
    <property type="entry name" value="CRR7"/>
    <property type="match status" value="1"/>
</dbReference>
<comment type="caution">
    <text evidence="1">The sequence shown here is derived from an EMBL/GenBank/DDBJ whole genome shotgun (WGS) entry which is preliminary data.</text>
</comment>
<dbReference type="Gene3D" id="3.90.940.40">
    <property type="entry name" value="Protein CHLORORESPIRATORY REDUCTION 7"/>
    <property type="match status" value="1"/>
</dbReference>
<dbReference type="InterPro" id="IPR038150">
    <property type="entry name" value="CRR7-like_sf"/>
</dbReference>
<reference evidence="1" key="1">
    <citation type="submission" date="2021-02" db="EMBL/GenBank/DDBJ databases">
        <title>Metagenome analyses of Stigonema ocellatum DSM 106950, Chlorogloea purpurea SAG 13.99 and Gomphosphaeria aponina DSM 107014.</title>
        <authorList>
            <person name="Marter P."/>
            <person name="Huang S."/>
        </authorList>
    </citation>
    <scope>NUCLEOTIDE SEQUENCE</scope>
    <source>
        <strain evidence="1">JP213</strain>
    </source>
</reference>
<dbReference type="AlphaFoldDB" id="A0A941GQ40"/>
<dbReference type="EMBL" id="JADQBC010000032">
    <property type="protein sequence ID" value="MBR8827480.1"/>
    <property type="molecule type" value="Genomic_DNA"/>
</dbReference>
<dbReference type="PANTHER" id="PTHR36803:SF1">
    <property type="entry name" value="PROTEIN CHLORORESPIRATORY REDUCTION 7, CHLOROPLASTIC"/>
    <property type="match status" value="1"/>
</dbReference>
<organism evidence="1 2">
    <name type="scientific">Gomphosphaeria aponina SAG 52.96 = DSM 107014</name>
    <dbReference type="NCBI Taxonomy" id="1521640"/>
    <lineage>
        <taxon>Bacteria</taxon>
        <taxon>Bacillati</taxon>
        <taxon>Cyanobacteriota</taxon>
        <taxon>Cyanophyceae</taxon>
        <taxon>Oscillatoriophycideae</taxon>
        <taxon>Chroococcales</taxon>
        <taxon>Gomphosphaeriaceae</taxon>
        <taxon>Gomphosphaeria</taxon>
    </lineage>
</organism>
<dbReference type="PANTHER" id="PTHR36803">
    <property type="entry name" value="PROTEIN CHLORORESPIRATORY REDUCTION 7, CHLOROPLASTIC"/>
    <property type="match status" value="1"/>
</dbReference>
<accession>A0A941GQ40</accession>